<dbReference type="EMBL" id="GL882884">
    <property type="protein sequence ID" value="EGF80230.1"/>
    <property type="molecule type" value="Genomic_DNA"/>
</dbReference>
<dbReference type="HOGENOM" id="CLU_071415_3_2_1"/>
<dbReference type="OMA" id="VTMGCNV"/>
<dbReference type="SMART" id="SM00226">
    <property type="entry name" value="LMWPc"/>
    <property type="match status" value="1"/>
</dbReference>
<evidence type="ECO:0000259" key="2">
    <source>
        <dbReference type="SMART" id="SM00226"/>
    </source>
</evidence>
<dbReference type="STRING" id="684364.F4P2L4"/>
<proteinExistence type="predicted"/>
<dbReference type="OrthoDB" id="2011805at2759"/>
<dbReference type="InterPro" id="IPR023485">
    <property type="entry name" value="Ptyr_pPase"/>
</dbReference>
<dbReference type="Gene3D" id="3.40.50.2300">
    <property type="match status" value="1"/>
</dbReference>
<gene>
    <name evidence="3" type="ORF">BATDEDRAFT_25098</name>
</gene>
<dbReference type="RefSeq" id="XP_006679014.1">
    <property type="nucleotide sequence ID" value="XM_006678951.1"/>
</dbReference>
<accession>F4P2L4</accession>
<sequence>MPSVLFLCTHNSARSQIAEAILRHLDTTGKFEAYSAGSEETFVRPLAIKVMQEWNVDMSSHTSKTLEQFLDRKIDFVVTVCDSANDTCPIFPRAIKKLHWSFPDPSKAVGTEDEQLQAYRTHRSSVKKSGIIRCPIIPLMSTKTSELKFIKQCCPCSMYVNTTVI</sequence>
<organism evidence="3 4">
    <name type="scientific">Batrachochytrium dendrobatidis (strain JAM81 / FGSC 10211)</name>
    <name type="common">Frog chytrid fungus</name>
    <dbReference type="NCBI Taxonomy" id="684364"/>
    <lineage>
        <taxon>Eukaryota</taxon>
        <taxon>Fungi</taxon>
        <taxon>Fungi incertae sedis</taxon>
        <taxon>Chytridiomycota</taxon>
        <taxon>Chytridiomycota incertae sedis</taxon>
        <taxon>Chytridiomycetes</taxon>
        <taxon>Rhizophydiales</taxon>
        <taxon>Rhizophydiales incertae sedis</taxon>
        <taxon>Batrachochytrium</taxon>
    </lineage>
</organism>
<dbReference type="GO" id="GO:0046685">
    <property type="term" value="P:response to arsenic-containing substance"/>
    <property type="evidence" value="ECO:0007669"/>
    <property type="project" value="UniProtKB-KW"/>
</dbReference>
<reference evidence="3 4" key="1">
    <citation type="submission" date="2009-12" db="EMBL/GenBank/DDBJ databases">
        <title>The draft genome of Batrachochytrium dendrobatidis.</title>
        <authorList>
            <consortium name="US DOE Joint Genome Institute (JGI-PGF)"/>
            <person name="Kuo A."/>
            <person name="Salamov A."/>
            <person name="Schmutz J."/>
            <person name="Lucas S."/>
            <person name="Pitluck S."/>
            <person name="Rosenblum E."/>
            <person name="Stajich J."/>
            <person name="Eisen M."/>
            <person name="Grigoriev I.V."/>
        </authorList>
    </citation>
    <scope>NUCLEOTIDE SEQUENCE [LARGE SCALE GENOMIC DNA]</scope>
    <source>
        <strain evidence="4">JAM81 / FGSC 10211</strain>
    </source>
</reference>
<dbReference type="SUPFAM" id="SSF52788">
    <property type="entry name" value="Phosphotyrosine protein phosphatases I"/>
    <property type="match status" value="1"/>
</dbReference>
<dbReference type="InterPro" id="IPR036196">
    <property type="entry name" value="Ptyr_pPase_sf"/>
</dbReference>
<keyword evidence="4" id="KW-1185">Reference proteome</keyword>
<dbReference type="GeneID" id="18238685"/>
<evidence type="ECO:0000313" key="3">
    <source>
        <dbReference type="EMBL" id="EGF80230.1"/>
    </source>
</evidence>
<dbReference type="Proteomes" id="UP000007241">
    <property type="component" value="Unassembled WGS sequence"/>
</dbReference>
<dbReference type="AlphaFoldDB" id="F4P2L4"/>
<dbReference type="PANTHER" id="PTHR43428:SF1">
    <property type="entry name" value="ARSENATE REDUCTASE"/>
    <property type="match status" value="1"/>
</dbReference>
<evidence type="ECO:0000256" key="1">
    <source>
        <dbReference type="ARBA" id="ARBA00022849"/>
    </source>
</evidence>
<protein>
    <recommendedName>
        <fullName evidence="2">Phosphotyrosine protein phosphatase I domain-containing protein</fullName>
    </recommendedName>
</protein>
<dbReference type="CDD" id="cd16345">
    <property type="entry name" value="LMWP_ArsC"/>
    <property type="match status" value="1"/>
</dbReference>
<keyword evidence="1" id="KW-0059">Arsenical resistance</keyword>
<dbReference type="PANTHER" id="PTHR43428">
    <property type="entry name" value="ARSENATE REDUCTASE"/>
    <property type="match status" value="1"/>
</dbReference>
<name>F4P2L4_BATDJ</name>
<dbReference type="Pfam" id="PF01451">
    <property type="entry name" value="LMWPc"/>
    <property type="match status" value="1"/>
</dbReference>
<evidence type="ECO:0000313" key="4">
    <source>
        <dbReference type="Proteomes" id="UP000007241"/>
    </source>
</evidence>
<dbReference type="InParanoid" id="F4P2L4"/>
<feature type="domain" description="Phosphotyrosine protein phosphatase I" evidence="2">
    <location>
        <begin position="2"/>
        <end position="142"/>
    </location>
</feature>